<evidence type="ECO:0000259" key="2">
    <source>
        <dbReference type="PROSITE" id="PS50213"/>
    </source>
</evidence>
<dbReference type="EMBL" id="JAWQEG010006131">
    <property type="protein sequence ID" value="KAK3855675.1"/>
    <property type="molecule type" value="Genomic_DNA"/>
</dbReference>
<comment type="caution">
    <text evidence="3">The sequence shown here is derived from an EMBL/GenBank/DDBJ whole genome shotgun (WGS) entry which is preliminary data.</text>
</comment>
<feature type="compositionally biased region" description="Basic residues" evidence="1">
    <location>
        <begin position="78"/>
        <end position="88"/>
    </location>
</feature>
<proteinExistence type="predicted"/>
<dbReference type="InterPro" id="IPR036378">
    <property type="entry name" value="FAS1_dom_sf"/>
</dbReference>
<dbReference type="PROSITE" id="PS50213">
    <property type="entry name" value="FAS1"/>
    <property type="match status" value="1"/>
</dbReference>
<dbReference type="Gene3D" id="2.30.180.10">
    <property type="entry name" value="FAS1 domain"/>
    <property type="match status" value="1"/>
</dbReference>
<gene>
    <name evidence="3" type="ORF">Pcinc_037938</name>
</gene>
<reference evidence="3" key="1">
    <citation type="submission" date="2023-10" db="EMBL/GenBank/DDBJ databases">
        <title>Genome assemblies of two species of porcelain crab, Petrolisthes cinctipes and Petrolisthes manimaculis (Anomura: Porcellanidae).</title>
        <authorList>
            <person name="Angst P."/>
        </authorList>
    </citation>
    <scope>NUCLEOTIDE SEQUENCE</scope>
    <source>
        <strain evidence="3">PB745_01</strain>
        <tissue evidence="3">Gill</tissue>
    </source>
</reference>
<organism evidence="3 4">
    <name type="scientific">Petrolisthes cinctipes</name>
    <name type="common">Flat porcelain crab</name>
    <dbReference type="NCBI Taxonomy" id="88211"/>
    <lineage>
        <taxon>Eukaryota</taxon>
        <taxon>Metazoa</taxon>
        <taxon>Ecdysozoa</taxon>
        <taxon>Arthropoda</taxon>
        <taxon>Crustacea</taxon>
        <taxon>Multicrustacea</taxon>
        <taxon>Malacostraca</taxon>
        <taxon>Eumalacostraca</taxon>
        <taxon>Eucarida</taxon>
        <taxon>Decapoda</taxon>
        <taxon>Pleocyemata</taxon>
        <taxon>Anomura</taxon>
        <taxon>Galatheoidea</taxon>
        <taxon>Porcellanidae</taxon>
        <taxon>Petrolisthes</taxon>
    </lineage>
</organism>
<feature type="domain" description="FAS1" evidence="2">
    <location>
        <begin position="1"/>
        <end position="114"/>
    </location>
</feature>
<protein>
    <recommendedName>
        <fullName evidence="2">FAS1 domain-containing protein</fullName>
    </recommendedName>
</protein>
<dbReference type="Pfam" id="PF02469">
    <property type="entry name" value="Fasciclin"/>
    <property type="match status" value="1"/>
</dbReference>
<dbReference type="AlphaFoldDB" id="A0AAE1EM35"/>
<keyword evidence="4" id="KW-1185">Reference proteome</keyword>
<feature type="region of interest" description="Disordered" evidence="1">
    <location>
        <begin position="76"/>
        <end position="114"/>
    </location>
</feature>
<sequence>MLSATFALSEQNNWNERLKDRGSQRFTLFVPSNDAWEYIHRNIPSGYKKLFMGGYAYQGKAILERHMIVGKRLEYRRTKQPHHQHHQTRTLTGAPQCHPEARSTSRLGSGRPLE</sequence>
<evidence type="ECO:0000256" key="1">
    <source>
        <dbReference type="SAM" id="MobiDB-lite"/>
    </source>
</evidence>
<accession>A0AAE1EM35</accession>
<dbReference type="InterPro" id="IPR000782">
    <property type="entry name" value="FAS1_domain"/>
</dbReference>
<evidence type="ECO:0000313" key="3">
    <source>
        <dbReference type="EMBL" id="KAK3855675.1"/>
    </source>
</evidence>
<feature type="non-terminal residue" evidence="3">
    <location>
        <position position="1"/>
    </location>
</feature>
<name>A0AAE1EM35_PETCI</name>
<evidence type="ECO:0000313" key="4">
    <source>
        <dbReference type="Proteomes" id="UP001286313"/>
    </source>
</evidence>
<dbReference type="Proteomes" id="UP001286313">
    <property type="component" value="Unassembled WGS sequence"/>
</dbReference>
<dbReference type="SUPFAM" id="SSF82153">
    <property type="entry name" value="FAS1 domain"/>
    <property type="match status" value="1"/>
</dbReference>